<proteinExistence type="inferred from homology"/>
<dbReference type="InterPro" id="IPR026992">
    <property type="entry name" value="DIOX_N"/>
</dbReference>
<dbReference type="GO" id="GO:0046872">
    <property type="term" value="F:metal ion binding"/>
    <property type="evidence" value="ECO:0007669"/>
    <property type="project" value="UniProtKB-KW"/>
</dbReference>
<dbReference type="InterPro" id="IPR050231">
    <property type="entry name" value="Iron_ascorbate_oxido_reductase"/>
</dbReference>
<protein>
    <submittedName>
        <fullName evidence="5">Isopenicillin N synthase family oxygenase</fullName>
    </submittedName>
</protein>
<dbReference type="Pfam" id="PF14226">
    <property type="entry name" value="DIOX_N"/>
    <property type="match status" value="1"/>
</dbReference>
<reference evidence="5 6" key="2">
    <citation type="submission" date="2018-12" db="EMBL/GenBank/DDBJ databases">
        <title>Nakamurella antarcticus sp. nov., isolated from Antarctica South Shetland Islands soil.</title>
        <authorList>
            <person name="Peng F."/>
        </authorList>
    </citation>
    <scope>NUCLEOTIDE SEQUENCE [LARGE SCALE GENOMIC DNA]</scope>
    <source>
        <strain evidence="5 6">S14-144</strain>
    </source>
</reference>
<evidence type="ECO:0000256" key="2">
    <source>
        <dbReference type="ARBA" id="ARBA00023194"/>
    </source>
</evidence>
<comment type="pathway">
    <text evidence="1">Antibiotic biosynthesis.</text>
</comment>
<dbReference type="Proteomes" id="UP000268084">
    <property type="component" value="Chromosome"/>
</dbReference>
<accession>A0A3G8ZWD9</accession>
<dbReference type="PANTHER" id="PTHR47990">
    <property type="entry name" value="2-OXOGLUTARATE (2OG) AND FE(II)-DEPENDENT OXYGENASE SUPERFAMILY PROTEIN-RELATED"/>
    <property type="match status" value="1"/>
</dbReference>
<evidence type="ECO:0000256" key="1">
    <source>
        <dbReference type="ARBA" id="ARBA00004792"/>
    </source>
</evidence>
<sequence>MMITMTAPFSVPIIDISPYVLGGTSDERAAVARAMDEACRTVGFIQVVGHGIPAEAADGLASAIDSFFSQALAEKKAYVAPIGINRGYTAPKSEQLSLSLGVESANRMNDFFEAFNIGADPSYYPDYDGELPSGDYSENIWPANVPGFRECVNRWFDEAGALARIMTRIFADALSLPKDFFVGYTDHSLDVLRLNNYALPPGDITLDGELIGMGEHTDFGIVTLLWADRVRGLQVLGRDGSWNDVLPAPGAMLVNLGDLTNRWTNERWKSTLHRVKPPIVNGAIERRRSAAYFHDGNIDAVISALPGCVEPGDEPLYPPITVGQHIFGKLNGSRNLVSNAVGTEREAARVKAAGSE</sequence>
<dbReference type="KEGG" id="nak:EH165_09365"/>
<dbReference type="InterPro" id="IPR005123">
    <property type="entry name" value="Oxoglu/Fe-dep_dioxygenase_dom"/>
</dbReference>
<organism evidence="5 6">
    <name type="scientific">Nakamurella antarctica</name>
    <dbReference type="NCBI Taxonomy" id="1902245"/>
    <lineage>
        <taxon>Bacteria</taxon>
        <taxon>Bacillati</taxon>
        <taxon>Actinomycetota</taxon>
        <taxon>Actinomycetes</taxon>
        <taxon>Nakamurellales</taxon>
        <taxon>Nakamurellaceae</taxon>
        <taxon>Nakamurella</taxon>
    </lineage>
</organism>
<evidence type="ECO:0000313" key="6">
    <source>
        <dbReference type="Proteomes" id="UP000268084"/>
    </source>
</evidence>
<dbReference type="EMBL" id="CP034170">
    <property type="protein sequence ID" value="AZI58316.1"/>
    <property type="molecule type" value="Genomic_DNA"/>
</dbReference>
<dbReference type="GO" id="GO:0016491">
    <property type="term" value="F:oxidoreductase activity"/>
    <property type="evidence" value="ECO:0007669"/>
    <property type="project" value="UniProtKB-KW"/>
</dbReference>
<keyword evidence="6" id="KW-1185">Reference proteome</keyword>
<comment type="similarity">
    <text evidence="3">Belongs to the iron/ascorbate-dependent oxidoreductase family.</text>
</comment>
<dbReference type="PROSITE" id="PS51471">
    <property type="entry name" value="FE2OG_OXY"/>
    <property type="match status" value="1"/>
</dbReference>
<dbReference type="GO" id="GO:0017000">
    <property type="term" value="P:antibiotic biosynthetic process"/>
    <property type="evidence" value="ECO:0007669"/>
    <property type="project" value="UniProtKB-KW"/>
</dbReference>
<gene>
    <name evidence="5" type="ORF">EH165_09365</name>
</gene>
<dbReference type="Gene3D" id="2.60.120.330">
    <property type="entry name" value="B-lactam Antibiotic, Isopenicillin N Synthase, Chain"/>
    <property type="match status" value="1"/>
</dbReference>
<dbReference type="AlphaFoldDB" id="A0A3G8ZWD9"/>
<dbReference type="InterPro" id="IPR027443">
    <property type="entry name" value="IPNS-like_sf"/>
</dbReference>
<evidence type="ECO:0000313" key="5">
    <source>
        <dbReference type="EMBL" id="AZI58316.1"/>
    </source>
</evidence>
<dbReference type="InterPro" id="IPR044861">
    <property type="entry name" value="IPNS-like_FE2OG_OXY"/>
</dbReference>
<keyword evidence="3" id="KW-0560">Oxidoreductase</keyword>
<reference evidence="5 6" key="1">
    <citation type="submission" date="2018-11" db="EMBL/GenBank/DDBJ databases">
        <authorList>
            <person name="Da X."/>
        </authorList>
    </citation>
    <scope>NUCLEOTIDE SEQUENCE [LARGE SCALE GENOMIC DNA]</scope>
    <source>
        <strain evidence="5 6">S14-144</strain>
    </source>
</reference>
<keyword evidence="3" id="KW-0408">Iron</keyword>
<dbReference type="SUPFAM" id="SSF51197">
    <property type="entry name" value="Clavaminate synthase-like"/>
    <property type="match status" value="1"/>
</dbReference>
<dbReference type="OrthoDB" id="21825at2"/>
<evidence type="ECO:0000256" key="3">
    <source>
        <dbReference type="RuleBase" id="RU003682"/>
    </source>
</evidence>
<feature type="domain" description="Fe2OG dioxygenase" evidence="4">
    <location>
        <begin position="188"/>
        <end position="296"/>
    </location>
</feature>
<evidence type="ECO:0000259" key="4">
    <source>
        <dbReference type="PROSITE" id="PS51471"/>
    </source>
</evidence>
<dbReference type="Pfam" id="PF03171">
    <property type="entry name" value="2OG-FeII_Oxy"/>
    <property type="match status" value="1"/>
</dbReference>
<keyword evidence="2" id="KW-0045">Antibiotic biosynthesis</keyword>
<name>A0A3G8ZWD9_9ACTN</name>
<keyword evidence="3" id="KW-0479">Metal-binding</keyword>
<dbReference type="PRINTS" id="PR00682">
    <property type="entry name" value="IPNSYNTHASE"/>
</dbReference>